<dbReference type="CDD" id="cd00063">
    <property type="entry name" value="FN3"/>
    <property type="match status" value="1"/>
</dbReference>
<dbReference type="PANTHER" id="PTHR23037:SF34">
    <property type="entry name" value="THROMBOPOIETIN RECEPTOR ISOFORM X1"/>
    <property type="match status" value="1"/>
</dbReference>
<sequence>GYRIPHLSSLIICSEILACYTWLYKVSTTLPLVDLTIDEPNPKCFSRTTLDFTCFFETADNRTYNLFYSIEYVKHSQRCELSVQRTEKGTLLHICSLPEVMWFVDCILTVTESFTNATIYTRTVFMNDHVLLDPPVNLSLHPNGQVGQLNPSWTSNIKDVLVKYRIEYSSEVLYKERLKCKSLLNLIHLLMAFGAGGQILRELWSPKVQVRPNDTALLCFTSDLKNVTCHWNSSKYDKNNFGLFYQILHSWTECVADEKITDQCCFHGGESREVRVKLTNISGPKRRTFYTGAFTLSNSIKTSPPSHLKRILKKDKFCLKWDAPLPSLSNYLQYEFDHQLKEYEGWKVSTCVEVPAGSQYRVRVRAKPAGQIYSGFWSDWSNVFTGENPRDSLSVLLIVCIPVFILITATINLRTCFLSFVHFYRKVKQYFWPPIPNPEKVLQGYLTEINTQKRDHPVLEKLCSEENTTSVVEIMSEVEVSEFRKPSEEFAELLSSEGSFTSSELVDGSPGTEIFPDYVTLNKDSIFLCSPANIYIHEHVTEKGNHEIGDEYLPTCSCSDGSVCFSPCLCSDLLNHSYLPLAEPAEKFSCKVIAARSPGNIYTNFP</sequence>
<keyword evidence="4" id="KW-1133">Transmembrane helix</keyword>
<evidence type="ECO:0000256" key="4">
    <source>
        <dbReference type="ARBA" id="ARBA00022989"/>
    </source>
</evidence>
<dbReference type="Ensembl" id="ENSPNYT00000022815.1">
    <property type="protein sequence ID" value="ENSPNYP00000022272.1"/>
    <property type="gene ID" value="ENSPNYG00000016776.1"/>
</dbReference>
<dbReference type="InterPro" id="IPR036116">
    <property type="entry name" value="FN3_sf"/>
</dbReference>
<keyword evidence="6" id="KW-0675">Receptor</keyword>
<evidence type="ECO:0000256" key="5">
    <source>
        <dbReference type="ARBA" id="ARBA00023136"/>
    </source>
</evidence>
<evidence type="ECO:0000256" key="1">
    <source>
        <dbReference type="ARBA" id="ARBA00004479"/>
    </source>
</evidence>
<proteinExistence type="predicted"/>
<dbReference type="InterPro" id="IPR003961">
    <property type="entry name" value="FN3_dom"/>
</dbReference>
<evidence type="ECO:0000256" key="6">
    <source>
        <dbReference type="ARBA" id="ARBA00023170"/>
    </source>
</evidence>
<evidence type="ECO:0000313" key="9">
    <source>
        <dbReference type="Ensembl" id="ENSPNYP00000022272.1"/>
    </source>
</evidence>
<dbReference type="GO" id="GO:0009897">
    <property type="term" value="C:external side of plasma membrane"/>
    <property type="evidence" value="ECO:0007669"/>
    <property type="project" value="TreeGrafter"/>
</dbReference>
<dbReference type="SUPFAM" id="SSF49265">
    <property type="entry name" value="Fibronectin type III"/>
    <property type="match status" value="3"/>
</dbReference>
<reference evidence="9" key="1">
    <citation type="submission" date="2023-09" db="UniProtKB">
        <authorList>
            <consortium name="Ensembl"/>
        </authorList>
    </citation>
    <scope>IDENTIFICATION</scope>
</reference>
<dbReference type="GO" id="GO:0004896">
    <property type="term" value="F:cytokine receptor activity"/>
    <property type="evidence" value="ECO:0007669"/>
    <property type="project" value="TreeGrafter"/>
</dbReference>
<dbReference type="Gene3D" id="2.60.40.10">
    <property type="entry name" value="Immunoglobulins"/>
    <property type="match status" value="3"/>
</dbReference>
<dbReference type="AlphaFoldDB" id="A0A3B4GGZ8"/>
<name>A0A3B4GGZ8_9CICH</name>
<evidence type="ECO:0000256" key="2">
    <source>
        <dbReference type="ARBA" id="ARBA00022692"/>
    </source>
</evidence>
<evidence type="ECO:0000256" key="7">
    <source>
        <dbReference type="ARBA" id="ARBA00023180"/>
    </source>
</evidence>
<keyword evidence="5" id="KW-0472">Membrane</keyword>
<dbReference type="GeneTree" id="ENSGT00940000166530"/>
<dbReference type="InterPro" id="IPR013783">
    <property type="entry name" value="Ig-like_fold"/>
</dbReference>
<keyword evidence="2" id="KW-0812">Transmembrane</keyword>
<evidence type="ECO:0000256" key="3">
    <source>
        <dbReference type="ARBA" id="ARBA00022729"/>
    </source>
</evidence>
<accession>A0A3B4GGZ8</accession>
<dbReference type="Pfam" id="PF09067">
    <property type="entry name" value="EpoR_lig-bind"/>
    <property type="match status" value="1"/>
</dbReference>
<comment type="subcellular location">
    <subcellularLocation>
        <location evidence="1">Membrane</location>
        <topology evidence="1">Single-pass type I membrane protein</topology>
    </subcellularLocation>
</comment>
<keyword evidence="7" id="KW-0325">Glycoprotein</keyword>
<dbReference type="PANTHER" id="PTHR23037">
    <property type="entry name" value="CYTOKINE RECEPTOR"/>
    <property type="match status" value="1"/>
</dbReference>
<dbReference type="InterPro" id="IPR015152">
    <property type="entry name" value="Growth/epo_recpt_lig-bind"/>
</dbReference>
<organism evidence="9">
    <name type="scientific">Pundamilia nyererei</name>
    <dbReference type="NCBI Taxonomy" id="303518"/>
    <lineage>
        <taxon>Eukaryota</taxon>
        <taxon>Metazoa</taxon>
        <taxon>Chordata</taxon>
        <taxon>Craniata</taxon>
        <taxon>Vertebrata</taxon>
        <taxon>Euteleostomi</taxon>
        <taxon>Actinopterygii</taxon>
        <taxon>Neopterygii</taxon>
        <taxon>Teleostei</taxon>
        <taxon>Neoteleostei</taxon>
        <taxon>Acanthomorphata</taxon>
        <taxon>Ovalentaria</taxon>
        <taxon>Cichlomorphae</taxon>
        <taxon>Cichliformes</taxon>
        <taxon>Cichlidae</taxon>
        <taxon>African cichlids</taxon>
        <taxon>Pseudocrenilabrinae</taxon>
        <taxon>Haplochromini</taxon>
        <taxon>Pundamilia</taxon>
    </lineage>
</organism>
<protein>
    <submittedName>
        <fullName evidence="9">MPL proto-oncogene, thrombopoietin receptor</fullName>
    </submittedName>
</protein>
<dbReference type="STRING" id="303518.ENSPNYP00000022272"/>
<keyword evidence="3" id="KW-0732">Signal</keyword>
<feature type="domain" description="Growth hormone/erythropoietin receptor ligand binding" evidence="8">
    <location>
        <begin position="38"/>
        <end position="126"/>
    </location>
</feature>
<evidence type="ECO:0000259" key="8">
    <source>
        <dbReference type="Pfam" id="PF09067"/>
    </source>
</evidence>